<evidence type="ECO:0000256" key="3">
    <source>
        <dbReference type="ARBA" id="ARBA00022801"/>
    </source>
</evidence>
<dbReference type="InterPro" id="IPR008265">
    <property type="entry name" value="Lipase_GDSL_AS"/>
</dbReference>
<keyword evidence="2" id="KW-0732">Signal</keyword>
<organism evidence="4 5">
    <name type="scientific">Sphagnum troendelagicum</name>
    <dbReference type="NCBI Taxonomy" id="128251"/>
    <lineage>
        <taxon>Eukaryota</taxon>
        <taxon>Viridiplantae</taxon>
        <taxon>Streptophyta</taxon>
        <taxon>Embryophyta</taxon>
        <taxon>Bryophyta</taxon>
        <taxon>Sphagnophytina</taxon>
        <taxon>Sphagnopsida</taxon>
        <taxon>Sphagnales</taxon>
        <taxon>Sphagnaceae</taxon>
        <taxon>Sphagnum</taxon>
    </lineage>
</organism>
<dbReference type="PANTHER" id="PTHR22835">
    <property type="entry name" value="ZINC FINGER FYVE DOMAIN CONTAINING PROTEIN"/>
    <property type="match status" value="1"/>
</dbReference>
<proteinExistence type="inferred from homology"/>
<dbReference type="Pfam" id="PF00657">
    <property type="entry name" value="Lipase_GDSL"/>
    <property type="match status" value="2"/>
</dbReference>
<dbReference type="Proteomes" id="UP001497512">
    <property type="component" value="Chromosome 17"/>
</dbReference>
<dbReference type="PANTHER" id="PTHR22835:SF659">
    <property type="entry name" value="GDSL LIPASE_ACYLHYDROLASE, PUTATIVE (AFU_ORTHOLOGUE AFUA_2G00510)-RELATED"/>
    <property type="match status" value="1"/>
</dbReference>
<comment type="similarity">
    <text evidence="1">Belongs to the 'GDSL' lipolytic enzyme family.</text>
</comment>
<accession>A0ABP0U0J4</accession>
<reference evidence="4" key="1">
    <citation type="submission" date="2024-02" db="EMBL/GenBank/DDBJ databases">
        <authorList>
            <consortium name="ELIXIR-Norway"/>
            <consortium name="Elixir Norway"/>
        </authorList>
    </citation>
    <scope>NUCLEOTIDE SEQUENCE</scope>
</reference>
<dbReference type="InterPro" id="IPR036514">
    <property type="entry name" value="SGNH_hydro_sf"/>
</dbReference>
<gene>
    <name evidence="4" type="ORF">CSSPTR1EN2_LOCUS9831</name>
</gene>
<keyword evidence="5" id="KW-1185">Reference proteome</keyword>
<dbReference type="CDD" id="cd01837">
    <property type="entry name" value="SGNH_plant_lipase_like"/>
    <property type="match status" value="1"/>
</dbReference>
<dbReference type="EMBL" id="OZ019909">
    <property type="protein sequence ID" value="CAK9209542.1"/>
    <property type="molecule type" value="Genomic_DNA"/>
</dbReference>
<dbReference type="PROSITE" id="PS01098">
    <property type="entry name" value="LIPASE_GDSL_SER"/>
    <property type="match status" value="2"/>
</dbReference>
<protein>
    <recommendedName>
        <fullName evidence="6">GDSL esterase/lipase</fullName>
    </recommendedName>
</protein>
<evidence type="ECO:0000256" key="2">
    <source>
        <dbReference type="ARBA" id="ARBA00022729"/>
    </source>
</evidence>
<evidence type="ECO:0000313" key="5">
    <source>
        <dbReference type="Proteomes" id="UP001497512"/>
    </source>
</evidence>
<dbReference type="SUPFAM" id="SSF52266">
    <property type="entry name" value="SGNH hydrolase"/>
    <property type="match status" value="2"/>
</dbReference>
<evidence type="ECO:0000313" key="4">
    <source>
        <dbReference type="EMBL" id="CAK9209542.1"/>
    </source>
</evidence>
<keyword evidence="3" id="KW-0378">Hydrolase</keyword>
<dbReference type="InterPro" id="IPR001087">
    <property type="entry name" value="GDSL"/>
</dbReference>
<evidence type="ECO:0000256" key="1">
    <source>
        <dbReference type="ARBA" id="ARBA00008668"/>
    </source>
</evidence>
<dbReference type="Gene3D" id="3.40.50.1110">
    <property type="entry name" value="SGNH hydrolase"/>
    <property type="match status" value="2"/>
</dbReference>
<dbReference type="InterPro" id="IPR035669">
    <property type="entry name" value="SGNH_plant_lipase-like"/>
</dbReference>
<evidence type="ECO:0008006" key="6">
    <source>
        <dbReference type="Google" id="ProtNLM"/>
    </source>
</evidence>
<name>A0ABP0U0J4_9BRYO</name>
<sequence>MSIHANHELLQLMIEIIFLTSLLGTIWDPSSFIMSQQAFFIFGDSLTDTGNIQLLAPGLAATTLNYPYGESYTFTNEPGHNRYSDGRLIVDFIAQAFGFPFFEPILLELDNGFQTDYTHGVNFAYSGATIQPDITKNPIYLQLELDQFFVYKEALFSSPQPSTPLSFLPTAAYLIPEIGGNDFFYAYSRGASPQTVIDEIVPHSLNLLVSAVEQLHESGARTIIVGNQPTQGCSPTILTAFSGSGPYDNIGCLDEYNKVSQVFNIGLKQALTNLQENYKADGTLIIQFDFYNAIIELFTNPTQYGIFLFYITKLEVCCGFGGAYNYNVNVSCGDSGNVSLSTGGTQFVNINTALNPKEYIEWDGVHFTQAVYKAITSFFLSGQFVISPPGFNGDEKSYITNSSSNMITLDLPTSATRSLLSNSFTCPQAFFIFGDSLTDTGNIQLKYPGRPTTTLHYPYGESYTFTNERGHNRYSDGRLIVDFIAQAFGFPFFEPILLESDKGFQTNYTHGVNFAYSGATVIPNNTKNPIYLQYELDQFFDYKKALLSSPQPSTPLSFLPTAAYLIPEIGINDFTNAYVEGASPQTAIDEILPKSLNVVVSAVEQLHASGARTIIVGNQPPQGCSSSILTAFLGTGPYDTIGCLDEYNKVNKVFNKKLKQALTKLQESYKTDGTLIIQFDFYNALTKLYTNPAQYGFNPSTKLEACCGFGGPYNYNRNVTCGDSGNVSLFTGGTEFVNISTAPNPKEHIEWDGIHFTQAAYKIIASFFLSGQFFISPVGFNFKHLCNLDFSQF</sequence>